<evidence type="ECO:0000313" key="3">
    <source>
        <dbReference type="EMBL" id="HHI65788.1"/>
    </source>
</evidence>
<protein>
    <submittedName>
        <fullName evidence="3">Serpin family protein</fullName>
    </submittedName>
</protein>
<dbReference type="InterPro" id="IPR023796">
    <property type="entry name" value="Serpin_dom"/>
</dbReference>
<feature type="domain" description="Serpin" evidence="2">
    <location>
        <begin position="40"/>
        <end position="393"/>
    </location>
</feature>
<gene>
    <name evidence="3" type="ORF">ENL70_04490</name>
</gene>
<comment type="similarity">
    <text evidence="1">Belongs to the serpin family.</text>
</comment>
<dbReference type="EMBL" id="DRUY01000147">
    <property type="protein sequence ID" value="HHI65788.1"/>
    <property type="molecule type" value="Genomic_DNA"/>
</dbReference>
<dbReference type="Pfam" id="PF00079">
    <property type="entry name" value="Serpin"/>
    <property type="match status" value="1"/>
</dbReference>
<reference evidence="3" key="1">
    <citation type="journal article" date="2020" name="mSystems">
        <title>Genome- and Community-Level Interaction Insights into Carbon Utilization and Element Cycling Functions of Hydrothermarchaeota in Hydrothermal Sediment.</title>
        <authorList>
            <person name="Zhou Z."/>
            <person name="Liu Y."/>
            <person name="Xu W."/>
            <person name="Pan J."/>
            <person name="Luo Z.H."/>
            <person name="Li M."/>
        </authorList>
    </citation>
    <scope>NUCLEOTIDE SEQUENCE [LARGE SCALE GENOMIC DNA]</scope>
    <source>
        <strain evidence="3">SpSt-1019</strain>
    </source>
</reference>
<dbReference type="Gene3D" id="3.30.497.10">
    <property type="entry name" value="Antithrombin, subunit I, domain 2"/>
    <property type="match status" value="1"/>
</dbReference>
<organism evidence="3">
    <name type="scientific">Thermodesulfobium narugense</name>
    <dbReference type="NCBI Taxonomy" id="184064"/>
    <lineage>
        <taxon>Bacteria</taxon>
        <taxon>Pseudomonadati</taxon>
        <taxon>Thermodesulfobiota</taxon>
        <taxon>Thermodesulfobiia</taxon>
        <taxon>Thermodesulfobiales</taxon>
        <taxon>Thermodesulfobiaceae</taxon>
        <taxon>Thermodesulfobium</taxon>
    </lineage>
</organism>
<dbReference type="InterPro" id="IPR000215">
    <property type="entry name" value="Serpin_fam"/>
</dbReference>
<dbReference type="SMART" id="SM00093">
    <property type="entry name" value="SERPIN"/>
    <property type="match status" value="1"/>
</dbReference>
<proteinExistence type="inferred from homology"/>
<dbReference type="PROSITE" id="PS00284">
    <property type="entry name" value="SERPIN"/>
    <property type="match status" value="1"/>
</dbReference>
<evidence type="ECO:0000256" key="1">
    <source>
        <dbReference type="RuleBase" id="RU000411"/>
    </source>
</evidence>
<sequence length="402" mass="46579">MMLLKRFLVFVYILLFTFALNRLSYADENQMIKGNIDFGIKLMNEVRNHEFDNNVIFSPIGLGQSLSVLANGAVGSTLDQINLVQELNGYSESEINSFWKKTVNPKPYELDKKMFIFTRSSLWVQNGFTFNPEYMKTINSFYPGFDLTYVNFSDKYTPSAINDWAKTSTNHQVKSIVSKKDVSKDTVLYLINITYAKIAWKNEFQKDLTKKGTFYLSNGQTAKALYMKTTGDFDYYENNIFQAVKVDLANPDLEAVFFLPKGTKTLMNIYKNMNGENYFEWSSKFKKKRLMLVVPKMDLEYKTSFIPEFKSIGVGAPFDQSYADFKNMFKVSNFAFVSNELSDSFLKIDEYGVNKTPFDKNVRDVVDFNHPFVMVIVNKKTNAWLLLASIENPHPYEWFDIL</sequence>
<dbReference type="SUPFAM" id="SSF56574">
    <property type="entry name" value="Serpins"/>
    <property type="match status" value="1"/>
</dbReference>
<dbReference type="PANTHER" id="PTHR11461:SF211">
    <property type="entry name" value="GH10112P-RELATED"/>
    <property type="match status" value="1"/>
</dbReference>
<name>A0A7C5P869_9BACT</name>
<dbReference type="GO" id="GO:0005615">
    <property type="term" value="C:extracellular space"/>
    <property type="evidence" value="ECO:0007669"/>
    <property type="project" value="InterPro"/>
</dbReference>
<dbReference type="InterPro" id="IPR042185">
    <property type="entry name" value="Serpin_sf_2"/>
</dbReference>
<comment type="caution">
    <text evidence="3">The sequence shown here is derived from an EMBL/GenBank/DDBJ whole genome shotgun (WGS) entry which is preliminary data.</text>
</comment>
<dbReference type="InterPro" id="IPR042178">
    <property type="entry name" value="Serpin_sf_1"/>
</dbReference>
<dbReference type="InterPro" id="IPR023795">
    <property type="entry name" value="Serpin_CS"/>
</dbReference>
<dbReference type="PANTHER" id="PTHR11461">
    <property type="entry name" value="SERINE PROTEASE INHIBITOR, SERPIN"/>
    <property type="match status" value="1"/>
</dbReference>
<dbReference type="GO" id="GO:0004867">
    <property type="term" value="F:serine-type endopeptidase inhibitor activity"/>
    <property type="evidence" value="ECO:0007669"/>
    <property type="project" value="InterPro"/>
</dbReference>
<dbReference type="InterPro" id="IPR036186">
    <property type="entry name" value="Serpin_sf"/>
</dbReference>
<dbReference type="AlphaFoldDB" id="A0A7C5P869"/>
<evidence type="ECO:0000259" key="2">
    <source>
        <dbReference type="SMART" id="SM00093"/>
    </source>
</evidence>
<dbReference type="Gene3D" id="2.30.39.10">
    <property type="entry name" value="Alpha-1-antitrypsin, domain 1"/>
    <property type="match status" value="1"/>
</dbReference>
<accession>A0A7C5P869</accession>